<name>A0A626RF40_SALET</name>
<proteinExistence type="predicted"/>
<accession>A0A626RF40</accession>
<comment type="caution">
    <text evidence="1">The sequence shown here is derived from an EMBL/GenBank/DDBJ whole genome shotgun (WGS) entry which is preliminary data.</text>
</comment>
<dbReference type="EMBL" id="AALMQK010000027">
    <property type="protein sequence ID" value="EDB1934678.1"/>
    <property type="molecule type" value="Genomic_DNA"/>
</dbReference>
<dbReference type="AlphaFoldDB" id="A0A626RF40"/>
<organism evidence="1">
    <name type="scientific">Salmonella enterica I</name>
    <dbReference type="NCBI Taxonomy" id="59201"/>
    <lineage>
        <taxon>Bacteria</taxon>
        <taxon>Pseudomonadati</taxon>
        <taxon>Pseudomonadota</taxon>
        <taxon>Gammaproteobacteria</taxon>
        <taxon>Enterobacterales</taxon>
        <taxon>Enterobacteriaceae</taxon>
        <taxon>Salmonella</taxon>
    </lineage>
</organism>
<gene>
    <name evidence="1" type="ORF">F9P26_17330</name>
</gene>
<sequence length="76" mass="8497">MARYDIPDEAWTLIQPLLPAEPAVLTASGVSLTIFTSSAHACFNPFQEYVFFHSALSHHSRLTHTCGGKQYYLLNL</sequence>
<protein>
    <submittedName>
        <fullName evidence="1">Uncharacterized protein</fullName>
    </submittedName>
</protein>
<reference evidence="1" key="1">
    <citation type="submission" date="2019-10" db="EMBL/GenBank/DDBJ databases">
        <authorList>
            <person name="Ashton P.M."/>
            <person name="Dallman T."/>
            <person name="Nair S."/>
            <person name="De Pinna E."/>
            <person name="Peters T."/>
            <person name="Grant K."/>
        </authorList>
    </citation>
    <scope>NUCLEOTIDE SEQUENCE</scope>
    <source>
        <strain evidence="1">808196</strain>
    </source>
</reference>
<evidence type="ECO:0000313" key="1">
    <source>
        <dbReference type="EMBL" id="EDB1934678.1"/>
    </source>
</evidence>